<evidence type="ECO:0000256" key="4">
    <source>
        <dbReference type="ARBA" id="ARBA00022989"/>
    </source>
</evidence>
<keyword evidence="3 7" id="KW-0812">Transmembrane</keyword>
<dbReference type="GO" id="GO:0005044">
    <property type="term" value="F:scavenger receptor activity"/>
    <property type="evidence" value="ECO:0007669"/>
    <property type="project" value="TreeGrafter"/>
</dbReference>
<dbReference type="OrthoDB" id="195015at2759"/>
<evidence type="ECO:0000313" key="9">
    <source>
        <dbReference type="Proteomes" id="UP000326759"/>
    </source>
</evidence>
<feature type="transmembrane region" description="Helical" evidence="7">
    <location>
        <begin position="9"/>
        <end position="32"/>
    </location>
</feature>
<dbReference type="EMBL" id="SEYY01000301">
    <property type="protein sequence ID" value="KAB7507542.1"/>
    <property type="molecule type" value="Genomic_DNA"/>
</dbReference>
<evidence type="ECO:0000256" key="2">
    <source>
        <dbReference type="ARBA" id="ARBA00010532"/>
    </source>
</evidence>
<dbReference type="InterPro" id="IPR002159">
    <property type="entry name" value="CD36_fam"/>
</dbReference>
<evidence type="ECO:0000256" key="7">
    <source>
        <dbReference type="SAM" id="Phobius"/>
    </source>
</evidence>
<keyword evidence="4 7" id="KW-1133">Transmembrane helix</keyword>
<organism evidence="8 9">
    <name type="scientific">Armadillidium nasatum</name>
    <dbReference type="NCBI Taxonomy" id="96803"/>
    <lineage>
        <taxon>Eukaryota</taxon>
        <taxon>Metazoa</taxon>
        <taxon>Ecdysozoa</taxon>
        <taxon>Arthropoda</taxon>
        <taxon>Crustacea</taxon>
        <taxon>Multicrustacea</taxon>
        <taxon>Malacostraca</taxon>
        <taxon>Eumalacostraca</taxon>
        <taxon>Peracarida</taxon>
        <taxon>Isopoda</taxon>
        <taxon>Oniscidea</taxon>
        <taxon>Crinocheta</taxon>
        <taxon>Armadillidiidae</taxon>
        <taxon>Armadillidium</taxon>
    </lineage>
</organism>
<proteinExistence type="inferred from homology"/>
<evidence type="ECO:0000256" key="1">
    <source>
        <dbReference type="ARBA" id="ARBA00004370"/>
    </source>
</evidence>
<dbReference type="Pfam" id="PF01130">
    <property type="entry name" value="CD36"/>
    <property type="match status" value="4"/>
</dbReference>
<gene>
    <name evidence="8" type="primary">Scarb2</name>
    <name evidence="8" type="ORF">Anas_00102</name>
</gene>
<keyword evidence="6" id="KW-0325">Glycoprotein</keyword>
<evidence type="ECO:0000256" key="5">
    <source>
        <dbReference type="ARBA" id="ARBA00023136"/>
    </source>
</evidence>
<dbReference type="GO" id="GO:0005737">
    <property type="term" value="C:cytoplasm"/>
    <property type="evidence" value="ECO:0007669"/>
    <property type="project" value="TreeGrafter"/>
</dbReference>
<protein>
    <submittedName>
        <fullName evidence="8">Lysosome membrane protein 2</fullName>
    </submittedName>
</protein>
<accession>A0A5N5TN40</accession>
<name>A0A5N5TN40_9CRUS</name>
<evidence type="ECO:0000256" key="3">
    <source>
        <dbReference type="ARBA" id="ARBA00022692"/>
    </source>
</evidence>
<keyword evidence="5 7" id="KW-0472">Membrane</keyword>
<keyword evidence="9" id="KW-1185">Reference proteome</keyword>
<dbReference type="PANTHER" id="PTHR11923">
    <property type="entry name" value="SCAVENGER RECEPTOR CLASS B TYPE-1 SR-B1"/>
    <property type="match status" value="1"/>
</dbReference>
<dbReference type="AlphaFoldDB" id="A0A5N5TN40"/>
<dbReference type="Proteomes" id="UP000326759">
    <property type="component" value="Unassembled WGS sequence"/>
</dbReference>
<comment type="similarity">
    <text evidence="2">Belongs to the CD36 family.</text>
</comment>
<evidence type="ECO:0000256" key="6">
    <source>
        <dbReference type="ARBA" id="ARBA00023180"/>
    </source>
</evidence>
<comment type="subcellular location">
    <subcellularLocation>
        <location evidence="1">Membrane</location>
    </subcellularLocation>
</comment>
<evidence type="ECO:0000313" key="8">
    <source>
        <dbReference type="EMBL" id="KAB7507542.1"/>
    </source>
</evidence>
<comment type="caution">
    <text evidence="8">The sequence shown here is derived from an EMBL/GenBank/DDBJ whole genome shotgun (WGS) entry which is preliminary data.</text>
</comment>
<dbReference type="PRINTS" id="PR01609">
    <property type="entry name" value="CD36FAMILY"/>
</dbReference>
<reference evidence="8 9" key="1">
    <citation type="journal article" date="2019" name="PLoS Biol.">
        <title>Sex chromosomes control vertical transmission of feminizing Wolbachia symbionts in an isopod.</title>
        <authorList>
            <person name="Becking T."/>
            <person name="Chebbi M.A."/>
            <person name="Giraud I."/>
            <person name="Moumen B."/>
            <person name="Laverre T."/>
            <person name="Caubet Y."/>
            <person name="Peccoud J."/>
            <person name="Gilbert C."/>
            <person name="Cordaux R."/>
        </authorList>
    </citation>
    <scope>NUCLEOTIDE SEQUENCE [LARGE SCALE GENOMIC DNA]</scope>
    <source>
        <strain evidence="8">ANa2</strain>
        <tissue evidence="8">Whole body excluding digestive tract and cuticle</tissue>
    </source>
</reference>
<dbReference type="PANTHER" id="PTHR11923:SF51">
    <property type="entry name" value="LYSOSOME MEMBRANE PROTEIN 2"/>
    <property type="match status" value="1"/>
</dbReference>
<dbReference type="GO" id="GO:0016020">
    <property type="term" value="C:membrane"/>
    <property type="evidence" value="ECO:0007669"/>
    <property type="project" value="UniProtKB-SubCell"/>
</dbReference>
<sequence length="586" mass="67470">MRRIVQSNCFLAFGIIIGVISIAMMASFNAIYKKVLDNMLVIDPNSDIYDAYTEPEVPMNLDFYFFNVTNPDDIKKGAKPILVELGPYRYLNLDIIFFLSLEIKFIADKLDSVSPVYKAVAEIFFMRFTMWDDLFIKRKVSELLFQGYYDPLVELSGQLTGDPIKATGMFGYYYHVLGAELYDYNKIILNPIWRELDSMMSLFDTHMAKELLFEGYQFPEISVTTQNETLNGTIYEVSCELGHCIDIFEPNRFGYFYGILGAELYDKDKRIVDPIWRKLDKMMSLFENHSVKELLFEGYEFQEITIRIPKYFHGTLFELSCALGHCIDILEPNRFGYFYGQNGSNDGLYEVYTGENGMDNYLFVKTWNGDDESIDFVFDSEVKVIDIIDSLRFIAPKEMLQSGNTYPNNLCYCVPIPDSKDPCLHDAMMNMGPCLGGRSIRLYFDKEILLYNKVTLYHFVLDSSLLKITSATKCFCKDEFTCRDSMVNVKDCKKGAPLVLSTPHFYEGTDEDINSVVGLNPVREKHETYLDIEPTTGVVMRGAKRIQLNLPLKQYGSLSTFRHVPEVMFPILWADEKNIKAGLLMD</sequence>